<dbReference type="EMBL" id="JAPHNI010000858">
    <property type="protein sequence ID" value="KAJ8107788.1"/>
    <property type="molecule type" value="Genomic_DNA"/>
</dbReference>
<dbReference type="Proteomes" id="UP001153331">
    <property type="component" value="Unassembled WGS sequence"/>
</dbReference>
<proteinExistence type="predicted"/>
<accession>A0ACC2HYP1</accession>
<reference evidence="1" key="1">
    <citation type="submission" date="2022-11" db="EMBL/GenBank/DDBJ databases">
        <title>Genome Sequence of Boeremia exigua.</title>
        <authorList>
            <person name="Buettner E."/>
        </authorList>
    </citation>
    <scope>NUCLEOTIDE SEQUENCE</scope>
    <source>
        <strain evidence="1">CU02</strain>
    </source>
</reference>
<evidence type="ECO:0000313" key="2">
    <source>
        <dbReference type="Proteomes" id="UP001153331"/>
    </source>
</evidence>
<gene>
    <name evidence="1" type="ORF">OPT61_g8623</name>
</gene>
<keyword evidence="2" id="KW-1185">Reference proteome</keyword>
<name>A0ACC2HYP1_9PLEO</name>
<evidence type="ECO:0000313" key="1">
    <source>
        <dbReference type="EMBL" id="KAJ8107788.1"/>
    </source>
</evidence>
<protein>
    <submittedName>
        <fullName evidence="1">Uncharacterized protein</fullName>
    </submittedName>
</protein>
<sequence length="516" mass="57761">MAHSFNPGARKFDPNGRLFDPNGRLKNNLQDNSAPQQVSAPPSPYLEARLLNLEVAHADLRGEVDTLKELYCDLQHAFGKVNQHPQDTDPVKSRQTAAQFKRELEQMSHDVHAAVNGHADNEKVNGNGACKPNGSVPPHMRAASVASHESDRKSLPPHLRGSKQSSAAKSSSDAALSLDTKKHEHDPLITDGPVDTIIRQPSIPTAVPSPPLSPSSTLQGDDLHNEAAALSLADWKPCYLSTLPQLPADIRAKIPAKQGMATFTYDMLQNTFGGIAWSPGLKYINKAEPPLLQNRTYYMLDPKHEPYLPKTPGEHGAKLTAFFNRPPEEEFDNLPEGTNSYTNVPMFIRVSQGRYVYFGNYSQTRWSDKLDNDTMKARVPQHVKDYIAKDLATLPREKWVTEELKKHFFPKPEYEGTVLVPTNDGSTITTVDEEKHSKRVASDVKDYIQDLAEWEREANMKTAMIKSDFILNAFDAADADDPPALRLWWEYLECVEWKPDFYNMLVGLQARADNSK</sequence>
<comment type="caution">
    <text evidence="1">The sequence shown here is derived from an EMBL/GenBank/DDBJ whole genome shotgun (WGS) entry which is preliminary data.</text>
</comment>
<organism evidence="1 2">
    <name type="scientific">Boeremia exigua</name>
    <dbReference type="NCBI Taxonomy" id="749465"/>
    <lineage>
        <taxon>Eukaryota</taxon>
        <taxon>Fungi</taxon>
        <taxon>Dikarya</taxon>
        <taxon>Ascomycota</taxon>
        <taxon>Pezizomycotina</taxon>
        <taxon>Dothideomycetes</taxon>
        <taxon>Pleosporomycetidae</taxon>
        <taxon>Pleosporales</taxon>
        <taxon>Pleosporineae</taxon>
        <taxon>Didymellaceae</taxon>
        <taxon>Boeremia</taxon>
    </lineage>
</organism>